<dbReference type="Pfam" id="PF00075">
    <property type="entry name" value="RNase_H"/>
    <property type="match status" value="1"/>
</dbReference>
<dbReference type="GO" id="GO:0046872">
    <property type="term" value="F:metal ion binding"/>
    <property type="evidence" value="ECO:0007669"/>
    <property type="project" value="UniProtKB-KW"/>
</dbReference>
<keyword evidence="6" id="KW-0255">Endonuclease</keyword>
<accession>A0A1L7D245</accession>
<evidence type="ECO:0000256" key="3">
    <source>
        <dbReference type="ARBA" id="ARBA00012180"/>
    </source>
</evidence>
<dbReference type="GO" id="GO:0043137">
    <property type="term" value="P:DNA replication, removal of RNA primer"/>
    <property type="evidence" value="ECO:0007669"/>
    <property type="project" value="TreeGrafter"/>
</dbReference>
<sequence length="314" mass="33324">MAEVAALTKAVKSVKLLQPFSVRHGQSQGVAGRACFCQTCRSIPLLVDRQCFVPLKSGRYLDEYLNHVAEVSAQLRVSSLPGVVMVGQQRDPGVAVKGPIGGLLDGVVAQDARKAVGSLNTRFGQQKVDVYTDASCSRSGAVATAAGVSADGNYFAFKVEQPDSGLLTTNYCEAIGVMAAVQTWWGLGRRLIIHTDSQAIVSGVRKYLAGKDLTLHQETQGVVRQIAELTKIYAALGGSIKFKWVPGHAGVHLNEIADRLARAARHTNHPVVGKDAKNTIFANIIADAQSPPPQSKPTVSGQARLMDKISGTAG</sequence>
<gene>
    <name evidence="10" type="ORF">CPHO_03950</name>
</gene>
<dbReference type="InterPro" id="IPR002156">
    <property type="entry name" value="RNaseH_domain"/>
</dbReference>
<evidence type="ECO:0000256" key="6">
    <source>
        <dbReference type="ARBA" id="ARBA00022759"/>
    </source>
</evidence>
<dbReference type="GO" id="GO:0004523">
    <property type="term" value="F:RNA-DNA hybrid ribonuclease activity"/>
    <property type="evidence" value="ECO:0007669"/>
    <property type="project" value="UniProtKB-EC"/>
</dbReference>
<dbReference type="PANTHER" id="PTHR10642:SF26">
    <property type="entry name" value="RIBONUCLEASE H1"/>
    <property type="match status" value="1"/>
</dbReference>
<name>A0A1L7D245_9CORY</name>
<keyword evidence="5" id="KW-0479">Metal-binding</keyword>
<dbReference type="InterPro" id="IPR050092">
    <property type="entry name" value="RNase_H"/>
</dbReference>
<reference evidence="10 11" key="1">
    <citation type="submission" date="2014-08" db="EMBL/GenBank/DDBJ databases">
        <title>Complete genome sequence of Corynebacterium phocae M408/89/1(T)(=DSM 44612(T)), isolated from the common seal (Phoca vitulina).</title>
        <authorList>
            <person name="Ruckert C."/>
            <person name="Albersmeier A."/>
            <person name="Winkler A."/>
            <person name="Kalinowski J."/>
        </authorList>
    </citation>
    <scope>NUCLEOTIDE SEQUENCE [LARGE SCALE GENOMIC DNA]</scope>
    <source>
        <strain evidence="10 11">M408/89/1</strain>
    </source>
</reference>
<dbReference type="InterPro" id="IPR012337">
    <property type="entry name" value="RNaseH-like_sf"/>
</dbReference>
<dbReference type="Proteomes" id="UP000185491">
    <property type="component" value="Chromosome"/>
</dbReference>
<dbReference type="EC" id="3.1.26.4" evidence="3"/>
<dbReference type="KEGG" id="cpho:CPHO_03950"/>
<keyword evidence="7" id="KW-0378">Hydrolase</keyword>
<proteinExistence type="inferred from homology"/>
<dbReference type="PROSITE" id="PS50879">
    <property type="entry name" value="RNASE_H_1"/>
    <property type="match status" value="1"/>
</dbReference>
<evidence type="ECO:0000313" key="10">
    <source>
        <dbReference type="EMBL" id="APT92178.1"/>
    </source>
</evidence>
<evidence type="ECO:0000256" key="7">
    <source>
        <dbReference type="ARBA" id="ARBA00022801"/>
    </source>
</evidence>
<protein>
    <recommendedName>
        <fullName evidence="3">ribonuclease H</fullName>
        <ecNumber evidence="3">3.1.26.4</ecNumber>
    </recommendedName>
</protein>
<comment type="similarity">
    <text evidence="2">Belongs to the RNase H family.</text>
</comment>
<keyword evidence="4" id="KW-0540">Nuclease</keyword>
<dbReference type="InterPro" id="IPR036397">
    <property type="entry name" value="RNaseH_sf"/>
</dbReference>
<feature type="region of interest" description="Disordered" evidence="8">
    <location>
        <begin position="288"/>
        <end position="314"/>
    </location>
</feature>
<evidence type="ECO:0000256" key="4">
    <source>
        <dbReference type="ARBA" id="ARBA00022722"/>
    </source>
</evidence>
<evidence type="ECO:0000256" key="8">
    <source>
        <dbReference type="SAM" id="MobiDB-lite"/>
    </source>
</evidence>
<dbReference type="EMBL" id="CP009249">
    <property type="protein sequence ID" value="APT92178.1"/>
    <property type="molecule type" value="Genomic_DNA"/>
</dbReference>
<keyword evidence="11" id="KW-1185">Reference proteome</keyword>
<dbReference type="PANTHER" id="PTHR10642">
    <property type="entry name" value="RIBONUCLEASE H1"/>
    <property type="match status" value="1"/>
</dbReference>
<dbReference type="STRING" id="161895.CPHO_03950"/>
<evidence type="ECO:0000256" key="1">
    <source>
        <dbReference type="ARBA" id="ARBA00000077"/>
    </source>
</evidence>
<dbReference type="SUPFAM" id="SSF53098">
    <property type="entry name" value="Ribonuclease H-like"/>
    <property type="match status" value="1"/>
</dbReference>
<evidence type="ECO:0000259" key="9">
    <source>
        <dbReference type="PROSITE" id="PS50879"/>
    </source>
</evidence>
<dbReference type="AlphaFoldDB" id="A0A1L7D245"/>
<dbReference type="Gene3D" id="3.30.420.10">
    <property type="entry name" value="Ribonuclease H-like superfamily/Ribonuclease H"/>
    <property type="match status" value="1"/>
</dbReference>
<evidence type="ECO:0000256" key="5">
    <source>
        <dbReference type="ARBA" id="ARBA00022723"/>
    </source>
</evidence>
<evidence type="ECO:0000256" key="2">
    <source>
        <dbReference type="ARBA" id="ARBA00005300"/>
    </source>
</evidence>
<organism evidence="10 11">
    <name type="scientific">Corynebacterium phocae</name>
    <dbReference type="NCBI Taxonomy" id="161895"/>
    <lineage>
        <taxon>Bacteria</taxon>
        <taxon>Bacillati</taxon>
        <taxon>Actinomycetota</taxon>
        <taxon>Actinomycetes</taxon>
        <taxon>Mycobacteriales</taxon>
        <taxon>Corynebacteriaceae</taxon>
        <taxon>Corynebacterium</taxon>
    </lineage>
</organism>
<evidence type="ECO:0000313" key="11">
    <source>
        <dbReference type="Proteomes" id="UP000185491"/>
    </source>
</evidence>
<feature type="domain" description="RNase H type-1" evidence="9">
    <location>
        <begin position="124"/>
        <end position="266"/>
    </location>
</feature>
<comment type="catalytic activity">
    <reaction evidence="1">
        <text>Endonucleolytic cleavage to 5'-phosphomonoester.</text>
        <dbReference type="EC" id="3.1.26.4"/>
    </reaction>
</comment>
<dbReference type="GO" id="GO:0003676">
    <property type="term" value="F:nucleic acid binding"/>
    <property type="evidence" value="ECO:0007669"/>
    <property type="project" value="InterPro"/>
</dbReference>